<organism evidence="1 2">
    <name type="scientific">Suillus luteus UH-Slu-Lm8-n1</name>
    <dbReference type="NCBI Taxonomy" id="930992"/>
    <lineage>
        <taxon>Eukaryota</taxon>
        <taxon>Fungi</taxon>
        <taxon>Dikarya</taxon>
        <taxon>Basidiomycota</taxon>
        <taxon>Agaricomycotina</taxon>
        <taxon>Agaricomycetes</taxon>
        <taxon>Agaricomycetidae</taxon>
        <taxon>Boletales</taxon>
        <taxon>Suillineae</taxon>
        <taxon>Suillaceae</taxon>
        <taxon>Suillus</taxon>
    </lineage>
</organism>
<dbReference type="EMBL" id="KN835145">
    <property type="protein sequence ID" value="KIK47583.1"/>
    <property type="molecule type" value="Genomic_DNA"/>
</dbReference>
<reference evidence="1 2" key="1">
    <citation type="submission" date="2014-04" db="EMBL/GenBank/DDBJ databases">
        <authorList>
            <consortium name="DOE Joint Genome Institute"/>
            <person name="Kuo A."/>
            <person name="Ruytinx J."/>
            <person name="Rineau F."/>
            <person name="Colpaert J."/>
            <person name="Kohler A."/>
            <person name="Nagy L.G."/>
            <person name="Floudas D."/>
            <person name="Copeland A."/>
            <person name="Barry K.W."/>
            <person name="Cichocki N."/>
            <person name="Veneault-Fourrey C."/>
            <person name="LaButti K."/>
            <person name="Lindquist E.A."/>
            <person name="Lipzen A."/>
            <person name="Lundell T."/>
            <person name="Morin E."/>
            <person name="Murat C."/>
            <person name="Sun H."/>
            <person name="Tunlid A."/>
            <person name="Henrissat B."/>
            <person name="Grigoriev I.V."/>
            <person name="Hibbett D.S."/>
            <person name="Martin F."/>
            <person name="Nordberg H.P."/>
            <person name="Cantor M.N."/>
            <person name="Hua S.X."/>
        </authorList>
    </citation>
    <scope>NUCLEOTIDE SEQUENCE [LARGE SCALE GENOMIC DNA]</scope>
    <source>
        <strain evidence="1 2">UH-Slu-Lm8-n1</strain>
    </source>
</reference>
<dbReference type="InParanoid" id="A0A0D0BXG2"/>
<dbReference type="Proteomes" id="UP000054485">
    <property type="component" value="Unassembled WGS sequence"/>
</dbReference>
<protein>
    <submittedName>
        <fullName evidence="1">Uncharacterized protein</fullName>
    </submittedName>
</protein>
<gene>
    <name evidence="1" type="ORF">CY34DRAFT_208728</name>
</gene>
<evidence type="ECO:0000313" key="2">
    <source>
        <dbReference type="Proteomes" id="UP000054485"/>
    </source>
</evidence>
<proteinExistence type="predicted"/>
<reference evidence="2" key="2">
    <citation type="submission" date="2015-01" db="EMBL/GenBank/DDBJ databases">
        <title>Evolutionary Origins and Diversification of the Mycorrhizal Mutualists.</title>
        <authorList>
            <consortium name="DOE Joint Genome Institute"/>
            <consortium name="Mycorrhizal Genomics Consortium"/>
            <person name="Kohler A."/>
            <person name="Kuo A."/>
            <person name="Nagy L.G."/>
            <person name="Floudas D."/>
            <person name="Copeland A."/>
            <person name="Barry K.W."/>
            <person name="Cichocki N."/>
            <person name="Veneault-Fourrey C."/>
            <person name="LaButti K."/>
            <person name="Lindquist E.A."/>
            <person name="Lipzen A."/>
            <person name="Lundell T."/>
            <person name="Morin E."/>
            <person name="Murat C."/>
            <person name="Riley R."/>
            <person name="Ohm R."/>
            <person name="Sun H."/>
            <person name="Tunlid A."/>
            <person name="Henrissat B."/>
            <person name="Grigoriev I.V."/>
            <person name="Hibbett D.S."/>
            <person name="Martin F."/>
        </authorList>
    </citation>
    <scope>NUCLEOTIDE SEQUENCE [LARGE SCALE GENOMIC DNA]</scope>
    <source>
        <strain evidence="2">UH-Slu-Lm8-n1</strain>
    </source>
</reference>
<name>A0A0D0BXG2_9AGAM</name>
<dbReference type="AlphaFoldDB" id="A0A0D0BXG2"/>
<keyword evidence="2" id="KW-1185">Reference proteome</keyword>
<accession>A0A0D0BXG2</accession>
<sequence>MDLLFCQEWYPAAGFPITSHLSLGKLVGPTLRESMRFAGYFHFPFESYENIHLPTFVSTNESFLNKKNLIHCPLGLKTLAMLDIALFEGAYSRLAYGHPSFIGASCFPILCLGSDCGTLLILYVKTCLICLVCLDTFLCAPKNSS</sequence>
<dbReference type="HOGENOM" id="CLU_1788085_0_0_1"/>
<evidence type="ECO:0000313" key="1">
    <source>
        <dbReference type="EMBL" id="KIK47583.1"/>
    </source>
</evidence>